<gene>
    <name evidence="1" type="ORF">RMCC_2418</name>
</gene>
<dbReference type="STRING" id="228230.RMCC_2418"/>
<comment type="caution">
    <text evidence="1">The sequence shown here is derived from an EMBL/GenBank/DDBJ whole genome shotgun (WGS) entry which is preliminary data.</text>
</comment>
<dbReference type="RefSeq" id="WP_062656649.1">
    <property type="nucleotide sequence ID" value="NZ_BCSY01000039.1"/>
</dbReference>
<evidence type="ECO:0000313" key="1">
    <source>
        <dbReference type="EMBL" id="GAS95452.1"/>
    </source>
</evidence>
<protein>
    <submittedName>
        <fullName evidence="1">Gp34 protein</fullName>
    </submittedName>
</protein>
<sequence>MAIGPSNWLINSQWDAALTGIPFVVNQPYVQFHSADPGSGGTSNIIAIDRQAAFFERDTDGHWRTAGAPLEVSVDVGTDVTITHISIHDAFSAGNWMINMVGNQPILVVNGDLLTLSDRIQWTVTDWVS</sequence>
<reference evidence="2" key="2">
    <citation type="submission" date="2016-02" db="EMBL/GenBank/DDBJ databases">
        <title>Draft genome sequence of five rapidly growing Mycobacterium species.</title>
        <authorList>
            <person name="Katahira K."/>
            <person name="Gotou Y."/>
            <person name="Iida K."/>
            <person name="Ogura Y."/>
            <person name="Hayashi T."/>
        </authorList>
    </citation>
    <scope>NUCLEOTIDE SEQUENCE [LARGE SCALE GENOMIC DNA]</scope>
    <source>
        <strain evidence="2">JCM15298</strain>
    </source>
</reference>
<proteinExistence type="predicted"/>
<accession>A0A100WBJ8</accession>
<keyword evidence="2" id="KW-1185">Reference proteome</keyword>
<dbReference type="Proteomes" id="UP000069443">
    <property type="component" value="Unassembled WGS sequence"/>
</dbReference>
<name>A0A100WBJ8_MYCCR</name>
<reference evidence="2" key="1">
    <citation type="journal article" date="2016" name="Genome Announc.">
        <title>Draft Genome Sequences of Five Rapidly Growing Mycobacterium Species, M. thermoresistibile, M. fortuitum subsp. acetamidolyticum, M. canariasense, M. brisbanense, and M. novocastrense.</title>
        <authorList>
            <person name="Katahira K."/>
            <person name="Ogura Y."/>
            <person name="Gotoh Y."/>
            <person name="Hayashi T."/>
        </authorList>
    </citation>
    <scope>NUCLEOTIDE SEQUENCE [LARGE SCALE GENOMIC DNA]</scope>
    <source>
        <strain evidence="2">JCM15298</strain>
    </source>
</reference>
<dbReference type="Pfam" id="PF23140">
    <property type="entry name" value="Gp80"/>
    <property type="match status" value="1"/>
</dbReference>
<dbReference type="EMBL" id="BCSY01000039">
    <property type="protein sequence ID" value="GAS95452.1"/>
    <property type="molecule type" value="Genomic_DNA"/>
</dbReference>
<evidence type="ECO:0000313" key="2">
    <source>
        <dbReference type="Proteomes" id="UP000069443"/>
    </source>
</evidence>
<dbReference type="InterPro" id="IPR056908">
    <property type="entry name" value="Gp80-like"/>
</dbReference>
<dbReference type="AlphaFoldDB" id="A0A100WBJ8"/>
<organism evidence="1 2">
    <name type="scientific">Mycolicibacterium canariasense</name>
    <name type="common">Mycobacterium canariasense</name>
    <dbReference type="NCBI Taxonomy" id="228230"/>
    <lineage>
        <taxon>Bacteria</taxon>
        <taxon>Bacillati</taxon>
        <taxon>Actinomycetota</taxon>
        <taxon>Actinomycetes</taxon>
        <taxon>Mycobacteriales</taxon>
        <taxon>Mycobacteriaceae</taxon>
        <taxon>Mycolicibacterium</taxon>
    </lineage>
</organism>
<dbReference type="OrthoDB" id="4267286at2"/>